<sequence length="501" mass="57638">MKLKNLLEYQDIVIQCHDNPDADTVASAFGVYRYLRAHNKKPRIVYSGSLQITKSNLILMIKELEIPIEHVKELNNPEMLVTVDCQYGEGNVTLFPARNIAIIDHHEYCGASSVMKEIRTFYASCATVVYVMLTNENFPINSDIKLATALYYGLYMDSNCFREMKHPLDMDLIEDLKVDEDLMERLKNTNFTLDELEIAGTALLRYIYDKTKRFAIVRSNPCDPNIMGLISDLVLQVDCIDCCVVYCEMDGNIKLSVRSCLRVAKANEIANYLTEGIGNGGGNHKKAGGFIKGKKFYQQYQSVGIENYLMNRFSDYFSSYDVIDTNKDELDVQYMQMYIKNSLPFGYVKTTNMEVEGTELIIRTLEGDVTVCASDDLYIMIGVGGEVYPVSEEILYQGYILEEEPFYIEMEYTPKAKNRYTGKSKDLLKYAKRCISTGQSIIYAKQLKKTTKVFSKWNYENYMLGKPNDYIACRYDDHQDIYIINQSVFHTRYRKIDTILV</sequence>
<dbReference type="SUPFAM" id="SSF64182">
    <property type="entry name" value="DHH phosphoesterases"/>
    <property type="match status" value="1"/>
</dbReference>
<dbReference type="Pfam" id="PF01368">
    <property type="entry name" value="DHH"/>
    <property type="match status" value="1"/>
</dbReference>
<keyword evidence="3" id="KW-1185">Reference proteome</keyword>
<dbReference type="Gene3D" id="3.10.310.30">
    <property type="match status" value="1"/>
</dbReference>
<gene>
    <name evidence="2" type="ORF">H0486_05910</name>
</gene>
<accession>A0A839K0F9</accession>
<evidence type="ECO:0000259" key="1">
    <source>
        <dbReference type="Pfam" id="PF01368"/>
    </source>
</evidence>
<dbReference type="InterPro" id="IPR051319">
    <property type="entry name" value="Oligoribo/pAp-PDE_c-di-AMP_PDE"/>
</dbReference>
<dbReference type="PANTHER" id="PTHR47618:SF1">
    <property type="entry name" value="BIFUNCTIONAL OLIGORIBONUCLEASE AND PAP PHOSPHATASE NRNA"/>
    <property type="match status" value="1"/>
</dbReference>
<dbReference type="AlphaFoldDB" id="A0A839K0F9"/>
<dbReference type="PANTHER" id="PTHR47618">
    <property type="entry name" value="BIFUNCTIONAL OLIGORIBONUCLEASE AND PAP PHOSPHATASE NRNA"/>
    <property type="match status" value="1"/>
</dbReference>
<protein>
    <submittedName>
        <fullName evidence="2">DHH family phosphoesterase</fullName>
    </submittedName>
</protein>
<organism evidence="2 3">
    <name type="scientific">Variimorphobacter saccharofermentans</name>
    <dbReference type="NCBI Taxonomy" id="2755051"/>
    <lineage>
        <taxon>Bacteria</taxon>
        <taxon>Bacillati</taxon>
        <taxon>Bacillota</taxon>
        <taxon>Clostridia</taxon>
        <taxon>Lachnospirales</taxon>
        <taxon>Lachnospiraceae</taxon>
        <taxon>Variimorphobacter</taxon>
    </lineage>
</organism>
<evidence type="ECO:0000313" key="3">
    <source>
        <dbReference type="Proteomes" id="UP000574276"/>
    </source>
</evidence>
<dbReference type="InterPro" id="IPR001667">
    <property type="entry name" value="DDH_dom"/>
</dbReference>
<reference evidence="2 3" key="1">
    <citation type="submission" date="2020-07" db="EMBL/GenBank/DDBJ databases">
        <title>Characterization and genome sequencing of isolate MD1, a novel member within the family Lachnospiraceae.</title>
        <authorList>
            <person name="Rettenmaier R."/>
            <person name="Di Bello L."/>
            <person name="Zinser C."/>
            <person name="Scheitz K."/>
            <person name="Liebl W."/>
            <person name="Zverlov V."/>
        </authorList>
    </citation>
    <scope>NUCLEOTIDE SEQUENCE [LARGE SCALE GENOMIC DNA]</scope>
    <source>
        <strain evidence="2 3">MD1</strain>
    </source>
</reference>
<dbReference type="Gene3D" id="3.90.1640.10">
    <property type="entry name" value="inorganic pyrophosphatase (n-terminal core)"/>
    <property type="match status" value="1"/>
</dbReference>
<dbReference type="EMBL" id="JACEGA010000001">
    <property type="protein sequence ID" value="MBB2182409.1"/>
    <property type="molecule type" value="Genomic_DNA"/>
</dbReference>
<evidence type="ECO:0000313" key="2">
    <source>
        <dbReference type="EMBL" id="MBB2182409.1"/>
    </source>
</evidence>
<comment type="caution">
    <text evidence="2">The sequence shown here is derived from an EMBL/GenBank/DDBJ whole genome shotgun (WGS) entry which is preliminary data.</text>
</comment>
<proteinExistence type="predicted"/>
<dbReference type="Proteomes" id="UP000574276">
    <property type="component" value="Unassembled WGS sequence"/>
</dbReference>
<dbReference type="InterPro" id="IPR038763">
    <property type="entry name" value="DHH_sf"/>
</dbReference>
<name>A0A839K0F9_9FIRM</name>
<dbReference type="RefSeq" id="WP_228352133.1">
    <property type="nucleotide sequence ID" value="NZ_JACEGA010000001.1"/>
</dbReference>
<feature type="domain" description="DDH" evidence="1">
    <location>
        <begin position="12"/>
        <end position="153"/>
    </location>
</feature>